<dbReference type="GO" id="GO:0000145">
    <property type="term" value="C:exocyst"/>
    <property type="evidence" value="ECO:0007669"/>
    <property type="project" value="UniProtKB-UniRule"/>
</dbReference>
<name>A0A6A5BC83_NAEFO</name>
<gene>
    <name evidence="8" type="ORF">FDP41_005517</name>
</gene>
<feature type="compositionally biased region" description="Acidic residues" evidence="5">
    <location>
        <begin position="23"/>
        <end position="35"/>
    </location>
</feature>
<proteinExistence type="inferred from homology"/>
<evidence type="ECO:0000259" key="7">
    <source>
        <dbReference type="Pfam" id="PF20652"/>
    </source>
</evidence>
<dbReference type="OrthoDB" id="272977at2759"/>
<dbReference type="Proteomes" id="UP000444721">
    <property type="component" value="Unassembled WGS sequence"/>
</dbReference>
<keyword evidence="1 4" id="KW-0813">Transport</keyword>
<keyword evidence="9" id="KW-1185">Reference proteome</keyword>
<evidence type="ECO:0000313" key="8">
    <source>
        <dbReference type="EMBL" id="KAF0975523.1"/>
    </source>
</evidence>
<accession>A0A6A5BC83</accession>
<protein>
    <recommendedName>
        <fullName evidence="4">Exocyst complex component Sec8</fullName>
    </recommendedName>
</protein>
<feature type="region of interest" description="Disordered" evidence="5">
    <location>
        <begin position="11"/>
        <end position="35"/>
    </location>
</feature>
<dbReference type="GO" id="GO:0015031">
    <property type="term" value="P:protein transport"/>
    <property type="evidence" value="ECO:0007669"/>
    <property type="project" value="UniProtKB-KW"/>
</dbReference>
<keyword evidence="2 4" id="KW-0268">Exocytosis</keyword>
<comment type="caution">
    <text evidence="8">The sequence shown here is derived from an EMBL/GenBank/DDBJ whole genome shotgun (WGS) entry which is preliminary data.</text>
</comment>
<feature type="domain" description="Exocyst complex component Sec8 middle helical bundle" evidence="7">
    <location>
        <begin position="352"/>
        <end position="540"/>
    </location>
</feature>
<dbReference type="PANTHER" id="PTHR14146">
    <property type="entry name" value="EXOCYST COMPLEX COMPONENT 4"/>
    <property type="match status" value="1"/>
</dbReference>
<evidence type="ECO:0000256" key="1">
    <source>
        <dbReference type="ARBA" id="ARBA00022448"/>
    </source>
</evidence>
<evidence type="ECO:0000256" key="4">
    <source>
        <dbReference type="RuleBase" id="RU367079"/>
    </source>
</evidence>
<dbReference type="GO" id="GO:0006612">
    <property type="term" value="P:protein targeting to membrane"/>
    <property type="evidence" value="ECO:0007669"/>
    <property type="project" value="UniProtKB-UniRule"/>
</dbReference>
<keyword evidence="3 4" id="KW-0653">Protein transport</keyword>
<evidence type="ECO:0000313" key="9">
    <source>
        <dbReference type="Proteomes" id="UP000444721"/>
    </source>
</evidence>
<feature type="domain" description="Exocyst complex component Sec8 N-terminal" evidence="6">
    <location>
        <begin position="86"/>
        <end position="211"/>
    </location>
</feature>
<dbReference type="OMA" id="HMEVRCR"/>
<sequence>MKKLNIFKKLRKKDKQETVDVPQQEEDDERSSMSYDEDLMFDINQDHEEVTEEDLAEKQLRYQQYSNYSALDLNESLEQILNETDPDYRVSDFSYIDVIARSLKNGTAQEDLRRLKENKQRLDDAVQQIVCVNYKGFNKSIRNFSDMLELMERGRTQVGQMMQKVKTAKELLSLRTQDLISLYSSYLQQKEILDILTAVENVKSAPEDINKSVSSKHFLHAVRILKTYSTVAHSDRLRSIKALHEVRAQFVEYYDKLPDLITDELRAQLHIQAYQRVLDYIDEDDWNIEATSLKREVSPVSSKLGGPRLNTPSKRLAALKSEAQEVSSYSSPASKTAPILQDNLSIDYEKQNPSQYMILLVEALDVMNKLPEIQSRLVQSLRFDLRHLIEAHISEFSNSLKSSDRHLLWLIIQNKRASTLENQGTQTSTNFEDPLEQHKTNTGRVILQGKLIAEMMEGLFVKLKKVLKNYQFLVQILEQKNAQKGSSYSCGDEKELGAMSIVMSKEVLTRIRDSINDYMYKNRNDSSEQAQLLKKCMEDLLYNFIDQQMDDNKKQRVKVLINIMETQLGLNTNNGRLKKDALLTFKSLIVDTLSSPDTPSVLSVEHVWKTVEDEVGSVLRELLGIRNSEMEKQNDKIIVNTDLKSKSKKKNDFDCEIMFKFSANMDFALFSNSDKSNDETKVKTLCESMSSYFIFSPYNIIWMYKVVLGFVLDILSCIKVEHTDHSEGTNEGSTLRTFMDNFIRNNFIPLIEEDYKAKLSKSLNSQDFLKSSAFLPREAVNQTTSTYTYSSQTEKRPLLNSVLFMSSWLRELFKVSLSLPMYKVEVFQVIDLVLKNYLAACKVQFNNVVNGKFIQQSLTTEYESVYPVLKADPTFKKLYSRQRQNSSGEAKQSEKFYQKLFVLVDEKLQINYPHSLPKTKFIDNNSQLILLANLNDSLEWLADLLQKYQKEMIQNEQLMFKQQLQQRQQQSTNGDGQNGKGTGSTTPVMPRPRRGGSSANTHNSPSFKSRSDALLSPIPHAVSDSNIRKVARAHHLRVLSSDAEAVNSDSDEETALEKIKKYSLFLVNYEKEYRELALKCLFALKLDIRVHCYHFIHCNLMDNLLKYGTYECEDERKEPEDFINAFNQDLFRIERYISCYLPKSKLRYLFESIERMILDLFIGSLPFAIAQFNEMKLDEESNAMLGGEIFKAPNFTTLGLEKMMRNIFGLQQQLSNFHLVNERRFEIIRDYFNLLQVPSEQILATIQNTPLRQLPFTQEQYEAILQTPYGNIKREVQDVILLRQLFDKKLKKEKKQQSTQK</sequence>
<dbReference type="InterPro" id="IPR039682">
    <property type="entry name" value="Sec8/EXOC4"/>
</dbReference>
<dbReference type="VEuPathDB" id="AmoebaDB:FDP41_005517"/>
<dbReference type="GO" id="GO:0006904">
    <property type="term" value="P:vesicle docking involved in exocytosis"/>
    <property type="evidence" value="ECO:0007669"/>
    <property type="project" value="InterPro"/>
</dbReference>
<dbReference type="PANTHER" id="PTHR14146:SF0">
    <property type="entry name" value="EXOCYST COMPLEX COMPONENT 4"/>
    <property type="match status" value="1"/>
</dbReference>
<feature type="compositionally biased region" description="Polar residues" evidence="5">
    <location>
        <begin position="997"/>
        <end position="1008"/>
    </location>
</feature>
<dbReference type="EMBL" id="VFQX01000044">
    <property type="protein sequence ID" value="KAF0975523.1"/>
    <property type="molecule type" value="Genomic_DNA"/>
</dbReference>
<evidence type="ECO:0000256" key="5">
    <source>
        <dbReference type="SAM" id="MobiDB-lite"/>
    </source>
</evidence>
<dbReference type="VEuPathDB" id="AmoebaDB:NF0122250"/>
<evidence type="ECO:0000259" key="6">
    <source>
        <dbReference type="Pfam" id="PF04048"/>
    </source>
</evidence>
<dbReference type="GO" id="GO:0090522">
    <property type="term" value="P:vesicle tethering involved in exocytosis"/>
    <property type="evidence" value="ECO:0007669"/>
    <property type="project" value="UniProtKB-UniRule"/>
</dbReference>
<dbReference type="Pfam" id="PF04048">
    <property type="entry name" value="Sec8_N"/>
    <property type="match status" value="1"/>
</dbReference>
<feature type="region of interest" description="Disordered" evidence="5">
    <location>
        <begin position="963"/>
        <end position="1011"/>
    </location>
</feature>
<dbReference type="GO" id="GO:0006893">
    <property type="term" value="P:Golgi to plasma membrane transport"/>
    <property type="evidence" value="ECO:0007669"/>
    <property type="project" value="TreeGrafter"/>
</dbReference>
<comment type="similarity">
    <text evidence="4">Belongs to the SEC8 family.</text>
</comment>
<dbReference type="InterPro" id="IPR048630">
    <property type="entry name" value="Sec8_M"/>
</dbReference>
<evidence type="ECO:0000256" key="2">
    <source>
        <dbReference type="ARBA" id="ARBA00022483"/>
    </source>
</evidence>
<dbReference type="RefSeq" id="XP_044560236.1">
    <property type="nucleotide sequence ID" value="XM_044709050.1"/>
</dbReference>
<dbReference type="InterPro" id="IPR007191">
    <property type="entry name" value="Sec8_exocyst_N"/>
</dbReference>
<dbReference type="VEuPathDB" id="AmoebaDB:NfTy_066880"/>
<comment type="function">
    <text evidence="4">Component of the exocyst complex involved in the docking of exocytic vesicles with fusion sites on the plasma membrane.</text>
</comment>
<dbReference type="Pfam" id="PF20652">
    <property type="entry name" value="Sec8_C"/>
    <property type="match status" value="1"/>
</dbReference>
<organism evidence="8 9">
    <name type="scientific">Naegleria fowleri</name>
    <name type="common">Brain eating amoeba</name>
    <dbReference type="NCBI Taxonomy" id="5763"/>
    <lineage>
        <taxon>Eukaryota</taxon>
        <taxon>Discoba</taxon>
        <taxon>Heterolobosea</taxon>
        <taxon>Tetramitia</taxon>
        <taxon>Eutetramitia</taxon>
        <taxon>Vahlkampfiidae</taxon>
        <taxon>Naegleria</taxon>
    </lineage>
</organism>
<dbReference type="GeneID" id="68112735"/>
<evidence type="ECO:0000256" key="3">
    <source>
        <dbReference type="ARBA" id="ARBA00022927"/>
    </source>
</evidence>
<reference evidence="8 9" key="1">
    <citation type="journal article" date="2019" name="Sci. Rep.">
        <title>Nanopore sequencing improves the draft genome of the human pathogenic amoeba Naegleria fowleri.</title>
        <authorList>
            <person name="Liechti N."/>
            <person name="Schurch N."/>
            <person name="Bruggmann R."/>
            <person name="Wittwer M."/>
        </authorList>
    </citation>
    <scope>NUCLEOTIDE SEQUENCE [LARGE SCALE GENOMIC DNA]</scope>
    <source>
        <strain evidence="8 9">ATCC 30894</strain>
    </source>
</reference>